<keyword evidence="3" id="KW-1185">Reference proteome</keyword>
<evidence type="ECO:0000256" key="1">
    <source>
        <dbReference type="SAM" id="Phobius"/>
    </source>
</evidence>
<sequence length="574" mass="66419">MAESSYKIEDVYYEIYTINNYFWEDNDGKLKVNPKWTSIHNYCYYGDTPGKVKCNNYLEMTICSVIYLLKTLKETYKLKDDKIAEYAILWLNYNLNINSNNNFTNLNEFYTKYIETNNNCYNDKTKGDDTTTYKEIIDANKDLTNMNINEISKFNRPFSILFYLYYAYHHDSSDCNKNFGYAKQFADQFNNLNNDPNNIENSLYNKLLSTLSNDYNNLKNIFYDINDSCEFPSLPQIKPKKNSAQNIALNPGHIMGQSSYSIEEVCEAFKKVDDCLQIGMKSTGGSCSIDYAFTDYCPTKIEGQNVNCEANNEKMSAGFIWLLITFENLCVGQCSDNENEKYAEYAILWLNYKLNQISNEETTTLKDFYTKYIKDNKEHVDYKDHLDNKIYSMNIDSEKIYNIYEAFGILCKIYTAHNENDKKCTNCSQNAEEFVQKIEKLNKDPSITKNESYSKILSTLSDDYNCLKDHYDNNCNGCTNIPNFPEIKTSQISVEGSTPSHVQDNPDSSLQGSEVTSSSSSVASKLIPVLSIFAISLFVGIAYKYSLFGIDKLFQRQYIRKKLKKIKKKMELNI</sequence>
<dbReference type="GeneID" id="3494436"/>
<evidence type="ECO:0000313" key="2">
    <source>
        <dbReference type="EMBL" id="VTZ68596.1"/>
    </source>
</evidence>
<name>A0A4V0K7P4_PLACU</name>
<dbReference type="RefSeq" id="XP_051176950.1">
    <property type="nucleotide sequence ID" value="XM_051320991.1"/>
</dbReference>
<proteinExistence type="predicted"/>
<keyword evidence="1" id="KW-0812">Transmembrane</keyword>
<dbReference type="KEGG" id="pcb:PCHAS_0900005"/>
<keyword evidence="1" id="KW-0472">Membrane</keyword>
<reference evidence="2 3" key="1">
    <citation type="journal article" date="2014" name="BMC Biol.">
        <title>A comprehensive evaluation of rodent malaria parasite genomes and gene expression.</title>
        <authorList>
            <person name="Otto T.D."/>
            <person name="Bohme U."/>
            <person name="Jackson A.P."/>
            <person name="Hunt M."/>
            <person name="Franke-Fayard B."/>
            <person name="Hoeijmakers W.A."/>
            <person name="Religa A.A."/>
            <person name="Robertson L."/>
            <person name="Sanders M."/>
            <person name="Ogun S.A."/>
            <person name="Cunningham D."/>
            <person name="Erhart A."/>
            <person name="Billker O."/>
            <person name="Khan S.M."/>
            <person name="Stunnenberg H.G."/>
            <person name="Langhorne J."/>
            <person name="Holder A.A."/>
            <person name="Waters A.P."/>
            <person name="Newbold C.I."/>
            <person name="Pain A."/>
            <person name="Berriman M."/>
            <person name="Janse C.J."/>
        </authorList>
    </citation>
    <scope>NUCLEOTIDE SEQUENCE [LARGE SCALE GENOMIC DNA]</scope>
    <source>
        <strain evidence="2 3">AS</strain>
    </source>
</reference>
<accession>A0A4V0K7P4</accession>
<dbReference type="Proteomes" id="UP000071118">
    <property type="component" value="Chromosome 9"/>
</dbReference>
<protein>
    <submittedName>
        <fullName evidence="2">CIR protein</fullName>
    </submittedName>
</protein>
<feature type="transmembrane region" description="Helical" evidence="1">
    <location>
        <begin position="526"/>
        <end position="547"/>
    </location>
</feature>
<gene>
    <name evidence="2" type="ORF">PCHAS_0900005</name>
</gene>
<evidence type="ECO:0000313" key="3">
    <source>
        <dbReference type="Proteomes" id="UP000071118"/>
    </source>
</evidence>
<dbReference type="NCBIfam" id="TIGR01590">
    <property type="entry name" value="yir-bir-cir_Pla"/>
    <property type="match status" value="2"/>
</dbReference>
<organism evidence="2 3">
    <name type="scientific">Plasmodium chabaudi chabaudi</name>
    <dbReference type="NCBI Taxonomy" id="31271"/>
    <lineage>
        <taxon>Eukaryota</taxon>
        <taxon>Sar</taxon>
        <taxon>Alveolata</taxon>
        <taxon>Apicomplexa</taxon>
        <taxon>Aconoidasida</taxon>
        <taxon>Haemosporida</taxon>
        <taxon>Plasmodiidae</taxon>
        <taxon>Plasmodium</taxon>
        <taxon>Plasmodium (Vinckeia)</taxon>
    </lineage>
</organism>
<keyword evidence="1" id="KW-1133">Transmembrane helix</keyword>
<dbReference type="OrthoDB" id="373266at2759"/>
<dbReference type="VEuPathDB" id="PlasmoDB:PCHAS_0900005"/>
<dbReference type="AlphaFoldDB" id="A0A4V0K7P4"/>
<dbReference type="InterPro" id="IPR006477">
    <property type="entry name" value="Yir_bir_cir"/>
</dbReference>
<dbReference type="EMBL" id="LK022886">
    <property type="protein sequence ID" value="VTZ68596.1"/>
    <property type="molecule type" value="Genomic_DNA"/>
</dbReference>
<dbReference type="Pfam" id="PF06022">
    <property type="entry name" value="Cir_Bir_Yir"/>
    <property type="match status" value="2"/>
</dbReference>